<evidence type="ECO:0000313" key="2">
    <source>
        <dbReference type="EMBL" id="CAD7639659.1"/>
    </source>
</evidence>
<feature type="non-terminal residue" evidence="2">
    <location>
        <position position="1"/>
    </location>
</feature>
<dbReference type="InterPro" id="IPR057028">
    <property type="entry name" value="RHG29_45_N"/>
</dbReference>
<sequence length="88" mass="9927">MIGIRPKINKKETLRVSAHERLGEVLKAMRQILEKYPKIQSTDLLMSAGNLIHQVKNFNYDDKGSDTTPFVEAVDQLALAFSTRSVPI</sequence>
<accession>A0A7R9LF39</accession>
<dbReference type="OrthoDB" id="6516120at2759"/>
<keyword evidence="3" id="KW-1185">Reference proteome</keyword>
<organism evidence="2">
    <name type="scientific">Medioppia subpectinata</name>
    <dbReference type="NCBI Taxonomy" id="1979941"/>
    <lineage>
        <taxon>Eukaryota</taxon>
        <taxon>Metazoa</taxon>
        <taxon>Ecdysozoa</taxon>
        <taxon>Arthropoda</taxon>
        <taxon>Chelicerata</taxon>
        <taxon>Arachnida</taxon>
        <taxon>Acari</taxon>
        <taxon>Acariformes</taxon>
        <taxon>Sarcoptiformes</taxon>
        <taxon>Oribatida</taxon>
        <taxon>Brachypylina</taxon>
        <taxon>Oppioidea</taxon>
        <taxon>Oppiidae</taxon>
        <taxon>Medioppia</taxon>
    </lineage>
</organism>
<protein>
    <recommendedName>
        <fullName evidence="1">Rho GTPase-activating protein 29/45 N-terminal domain-containing protein</fullName>
    </recommendedName>
</protein>
<dbReference type="EMBL" id="OC876952">
    <property type="protein sequence ID" value="CAD7639659.1"/>
    <property type="molecule type" value="Genomic_DNA"/>
</dbReference>
<dbReference type="EMBL" id="CAJPIZ010022377">
    <property type="protein sequence ID" value="CAG2117924.1"/>
    <property type="molecule type" value="Genomic_DNA"/>
</dbReference>
<reference evidence="2" key="1">
    <citation type="submission" date="2020-11" db="EMBL/GenBank/DDBJ databases">
        <authorList>
            <person name="Tran Van P."/>
        </authorList>
    </citation>
    <scope>NUCLEOTIDE SEQUENCE</scope>
</reference>
<name>A0A7R9LF39_9ACAR</name>
<dbReference type="Proteomes" id="UP000759131">
    <property type="component" value="Unassembled WGS sequence"/>
</dbReference>
<gene>
    <name evidence="2" type="ORF">OSB1V03_LOCUS17877</name>
</gene>
<proteinExistence type="predicted"/>
<evidence type="ECO:0000259" key="1">
    <source>
        <dbReference type="Pfam" id="PF24235"/>
    </source>
</evidence>
<feature type="domain" description="Rho GTPase-activating protein 29/45 N-terminal" evidence="1">
    <location>
        <begin position="7"/>
        <end position="84"/>
    </location>
</feature>
<dbReference type="Pfam" id="PF24235">
    <property type="entry name" value="RHG29_45_N"/>
    <property type="match status" value="1"/>
</dbReference>
<evidence type="ECO:0000313" key="3">
    <source>
        <dbReference type="Proteomes" id="UP000759131"/>
    </source>
</evidence>
<dbReference type="AlphaFoldDB" id="A0A7R9LF39"/>